<dbReference type="Proteomes" id="UP000269193">
    <property type="component" value="Segment"/>
</dbReference>
<proteinExistence type="predicted"/>
<name>A0A3S8NF49_9VIRU</name>
<dbReference type="EMBL" id="MK064564">
    <property type="protein sequence ID" value="AZI75860.1"/>
    <property type="molecule type" value="Genomic_DNA"/>
</dbReference>
<protein>
    <submittedName>
        <fullName evidence="1">Uncharacterized protein</fullName>
    </submittedName>
</protein>
<keyword evidence="2" id="KW-1185">Reference proteome</keyword>
<evidence type="ECO:0000313" key="2">
    <source>
        <dbReference type="Proteomes" id="UP000269193"/>
    </source>
</evidence>
<reference evidence="1 2" key="1">
    <citation type="journal article" date="2018" name="Environ. Microbiol.">
        <title>New archaeal viruses discovered by metagenomic analysis of viral communities in enrichment cultures.</title>
        <authorList>
            <person name="Liu Y."/>
            <person name="Brandt D."/>
            <person name="Ishino S."/>
            <person name="Ishino Y."/>
            <person name="Koonin E.V."/>
            <person name="Kalinowski J."/>
            <person name="Krupovic M."/>
            <person name="Prangishvili D."/>
        </authorList>
    </citation>
    <scope>NUCLEOTIDE SEQUENCE [LARGE SCALE GENOMIC DNA]</scope>
</reference>
<accession>A0A3S8NF49</accession>
<organism evidence="1 2">
    <name type="scientific">Sulfolobales Beppu filamentous virus 3</name>
    <dbReference type="NCBI Taxonomy" id="2493124"/>
    <lineage>
        <taxon>Viruses</taxon>
        <taxon>Adnaviria</taxon>
        <taxon>Zilligvirae</taxon>
        <taxon>Taleaviricota</taxon>
        <taxon>Tokiviricetes</taxon>
        <taxon>Ligamenvirales</taxon>
        <taxon>Lipothrixviridae</taxon>
        <taxon>Deltalipothrixvirus</taxon>
        <taxon>Deltalipothrixvirus beppuense</taxon>
        <taxon>Deltalipothrixvirus SBFV3</taxon>
    </lineage>
</organism>
<gene>
    <name evidence="1" type="ORF">SBFV3_gp25</name>
</gene>
<evidence type="ECO:0000313" key="1">
    <source>
        <dbReference type="EMBL" id="AZI75860.1"/>
    </source>
</evidence>
<sequence>MTEKRVGFSRDKPMPLTPEQQQALMQVAQWVEALRQKFPTADVVDADREKLTIKIRSDDCFRYIYQSIKSVEPNAKVSLKPCDIDKKYSLCVFVETTKIMMGWKDWGFDEPVFEPGIRQDENGVAVNRYIITLESMFKAFDTTWLKYNQSKPVKFKFFTRKVIPRTVDGEHRISNAVNSVSPIGENEVTPAMVWHYITIIFGVKG</sequence>